<protein>
    <submittedName>
        <fullName evidence="2">Uncharacterized protein</fullName>
    </submittedName>
</protein>
<feature type="transmembrane region" description="Helical" evidence="1">
    <location>
        <begin position="83"/>
        <end position="103"/>
    </location>
</feature>
<feature type="transmembrane region" description="Helical" evidence="1">
    <location>
        <begin position="57"/>
        <end position="76"/>
    </location>
</feature>
<comment type="caution">
    <text evidence="2">The sequence shown here is derived from an EMBL/GenBank/DDBJ whole genome shotgun (WGS) entry which is preliminary data.</text>
</comment>
<feature type="transmembrane region" description="Helical" evidence="1">
    <location>
        <begin position="12"/>
        <end position="37"/>
    </location>
</feature>
<evidence type="ECO:0000313" key="3">
    <source>
        <dbReference type="Proteomes" id="UP000309186"/>
    </source>
</evidence>
<dbReference type="RefSeq" id="WP_138484054.1">
    <property type="nucleotide sequence ID" value="NZ_PPSW01000034.1"/>
</dbReference>
<evidence type="ECO:0000313" key="2">
    <source>
        <dbReference type="EMBL" id="TLX45485.1"/>
    </source>
</evidence>
<keyword evidence="1" id="KW-0812">Transmembrane</keyword>
<reference evidence="2 3" key="1">
    <citation type="submission" date="2018-01" db="EMBL/GenBank/DDBJ databases">
        <title>Co-occurrence of chitin degradation, pigmentation and bioactivity in marine Pseudoalteromonas.</title>
        <authorList>
            <person name="Paulsen S."/>
            <person name="Gram L."/>
            <person name="Machado H."/>
        </authorList>
    </citation>
    <scope>NUCLEOTIDE SEQUENCE [LARGE SCALE GENOMIC DNA]</scope>
    <source>
        <strain evidence="2 3">S3663</strain>
    </source>
</reference>
<organism evidence="2 3">
    <name type="scientific">Pseudoalteromonas phenolica</name>
    <dbReference type="NCBI Taxonomy" id="161398"/>
    <lineage>
        <taxon>Bacteria</taxon>
        <taxon>Pseudomonadati</taxon>
        <taxon>Pseudomonadota</taxon>
        <taxon>Gammaproteobacteria</taxon>
        <taxon>Alteromonadales</taxon>
        <taxon>Pseudoalteromonadaceae</taxon>
        <taxon>Pseudoalteromonas</taxon>
    </lineage>
</organism>
<name>A0A5R9PXV1_9GAMM</name>
<gene>
    <name evidence="2" type="ORF">C1E24_18650</name>
</gene>
<evidence type="ECO:0000256" key="1">
    <source>
        <dbReference type="SAM" id="Phobius"/>
    </source>
</evidence>
<keyword evidence="1" id="KW-0472">Membrane</keyword>
<dbReference type="OrthoDB" id="8911335at2"/>
<accession>A0A5R9PXV1</accession>
<dbReference type="AlphaFoldDB" id="A0A5R9PXV1"/>
<dbReference type="Proteomes" id="UP000309186">
    <property type="component" value="Unassembled WGS sequence"/>
</dbReference>
<proteinExistence type="predicted"/>
<sequence length="104" mass="12107">MSQAHQKIQPQWWGKTAIGVFLGLALSYGIVALIVWFGPDSINTKLSDQRLLWKTQFNMWIVTPIWMLIVSFIYMFKTTKQAFIYLLSANLIIYTIFFGLRSLL</sequence>
<dbReference type="EMBL" id="PPSW01000034">
    <property type="protein sequence ID" value="TLX45485.1"/>
    <property type="molecule type" value="Genomic_DNA"/>
</dbReference>
<keyword evidence="1" id="KW-1133">Transmembrane helix</keyword>